<dbReference type="AlphaFoldDB" id="A0A8X6IXJ1"/>
<accession>A0A8X6IXJ1</accession>
<reference evidence="1" key="1">
    <citation type="submission" date="2020-07" db="EMBL/GenBank/DDBJ databases">
        <title>Multicomponent nature underlies the extraordinary mechanical properties of spider dragline silk.</title>
        <authorList>
            <person name="Kono N."/>
            <person name="Nakamura H."/>
            <person name="Mori M."/>
            <person name="Yoshida Y."/>
            <person name="Ohtoshi R."/>
            <person name="Malay A.D."/>
            <person name="Moran D.A.P."/>
            <person name="Tomita M."/>
            <person name="Numata K."/>
            <person name="Arakawa K."/>
        </authorList>
    </citation>
    <scope>NUCLEOTIDE SEQUENCE</scope>
</reference>
<keyword evidence="2" id="KW-1185">Reference proteome</keyword>
<gene>
    <name evidence="1" type="ORF">TNCT_336171</name>
</gene>
<dbReference type="Proteomes" id="UP000887116">
    <property type="component" value="Unassembled WGS sequence"/>
</dbReference>
<evidence type="ECO:0000313" key="1">
    <source>
        <dbReference type="EMBL" id="GFR03053.1"/>
    </source>
</evidence>
<organism evidence="1 2">
    <name type="scientific">Trichonephila clavata</name>
    <name type="common">Joro spider</name>
    <name type="synonym">Nephila clavata</name>
    <dbReference type="NCBI Taxonomy" id="2740835"/>
    <lineage>
        <taxon>Eukaryota</taxon>
        <taxon>Metazoa</taxon>
        <taxon>Ecdysozoa</taxon>
        <taxon>Arthropoda</taxon>
        <taxon>Chelicerata</taxon>
        <taxon>Arachnida</taxon>
        <taxon>Araneae</taxon>
        <taxon>Araneomorphae</taxon>
        <taxon>Entelegynae</taxon>
        <taxon>Araneoidea</taxon>
        <taxon>Nephilidae</taxon>
        <taxon>Trichonephila</taxon>
    </lineage>
</organism>
<protein>
    <submittedName>
        <fullName evidence="1">Uncharacterized protein</fullName>
    </submittedName>
</protein>
<comment type="caution">
    <text evidence="1">The sequence shown here is derived from an EMBL/GenBank/DDBJ whole genome shotgun (WGS) entry which is preliminary data.</text>
</comment>
<proteinExistence type="predicted"/>
<dbReference type="EMBL" id="BMAO01015615">
    <property type="protein sequence ID" value="GFR03053.1"/>
    <property type="molecule type" value="Genomic_DNA"/>
</dbReference>
<evidence type="ECO:0000313" key="2">
    <source>
        <dbReference type="Proteomes" id="UP000887116"/>
    </source>
</evidence>
<name>A0A8X6IXJ1_TRICU</name>
<sequence length="90" mass="10207">MVASGWGEGDRGRLRRPHRLCGCAEVWERRLDQKRCRLCVFVLGVWAYHLDRWCSLGSVGCPLVLGGFLEVGLNQGCAYLRNRATRRCAI</sequence>